<evidence type="ECO:0000313" key="2">
    <source>
        <dbReference type="EMBL" id="AHC13635.1"/>
    </source>
</evidence>
<dbReference type="RefSeq" id="WP_024266568.1">
    <property type="nucleotide sequence ID" value="NC_023035.1"/>
</dbReference>
<gene>
    <name evidence="2" type="ORF">L21SP2_0191</name>
</gene>
<dbReference type="Proteomes" id="UP000018680">
    <property type="component" value="Chromosome"/>
</dbReference>
<evidence type="ECO:0000313" key="3">
    <source>
        <dbReference type="Proteomes" id="UP000018680"/>
    </source>
</evidence>
<dbReference type="KEGG" id="slr:L21SP2_0191"/>
<keyword evidence="1" id="KW-0732">Signal</keyword>
<feature type="chain" id="PRO_5004741890" evidence="1">
    <location>
        <begin position="23"/>
        <end position="231"/>
    </location>
</feature>
<protein>
    <submittedName>
        <fullName evidence="2">Uncharacterized protein</fullName>
    </submittedName>
</protein>
<reference evidence="2 3" key="1">
    <citation type="journal article" date="2015" name="Stand. Genomic Sci.">
        <title>Complete genome sequence and description of Salinispira pacifica gen. nov., sp. nov., a novel spirochaete isolated form a hypersaline microbial mat.</title>
        <authorList>
            <person name="Ben Hania W."/>
            <person name="Joseph M."/>
            <person name="Schumann P."/>
            <person name="Bunk B."/>
            <person name="Fiebig A."/>
            <person name="Sproer C."/>
            <person name="Klenk H.P."/>
            <person name="Fardeau M.L."/>
            <person name="Spring S."/>
        </authorList>
    </citation>
    <scope>NUCLEOTIDE SEQUENCE [LARGE SCALE GENOMIC DNA]</scope>
    <source>
        <strain evidence="2 3">L21-RPul-D2</strain>
    </source>
</reference>
<evidence type="ECO:0000256" key="1">
    <source>
        <dbReference type="SAM" id="SignalP"/>
    </source>
</evidence>
<dbReference type="EMBL" id="CP006939">
    <property type="protein sequence ID" value="AHC13635.1"/>
    <property type="molecule type" value="Genomic_DNA"/>
</dbReference>
<dbReference type="AlphaFoldDB" id="V5WDF5"/>
<organism evidence="2 3">
    <name type="scientific">Salinispira pacifica</name>
    <dbReference type="NCBI Taxonomy" id="1307761"/>
    <lineage>
        <taxon>Bacteria</taxon>
        <taxon>Pseudomonadati</taxon>
        <taxon>Spirochaetota</taxon>
        <taxon>Spirochaetia</taxon>
        <taxon>Spirochaetales</taxon>
        <taxon>Spirochaetaceae</taxon>
        <taxon>Salinispira</taxon>
    </lineage>
</organism>
<accession>V5WDF5</accession>
<name>V5WDF5_9SPIO</name>
<feature type="signal peptide" evidence="1">
    <location>
        <begin position="1"/>
        <end position="22"/>
    </location>
</feature>
<sequence length="231" mass="26180">MKACILICIHSLFLFSSPLIMAQEQQFKFINLPLQDDTHLEQGIEDLILEGYRPAGIDVLEGRFLSVLGQKEHADEGVNFALHFFSDLSKLNVEFSSYLKNGWTPADIAFFDEGVIVLFLQEDHDISSWRMAVLDGSNTADKQHNLVQLMEQMNEEGMLPFGLSYFDDQLLIGFSSPFRGKSDEILGHYVLDQYVNDGNQYVEEIQARLKAGFYISGLEVHDGEVLVGYSR</sequence>
<dbReference type="HOGENOM" id="CLU_1199093_0_0_12"/>
<keyword evidence="3" id="KW-1185">Reference proteome</keyword>
<proteinExistence type="predicted"/>